<dbReference type="PROSITE" id="PS51318">
    <property type="entry name" value="TAT"/>
    <property type="match status" value="1"/>
</dbReference>
<protein>
    <recommendedName>
        <fullName evidence="3">Lipoprotein</fullName>
    </recommendedName>
</protein>
<accession>A0A8J2ZBG0</accession>
<proteinExistence type="predicted"/>
<dbReference type="EMBL" id="BMKS01000006">
    <property type="protein sequence ID" value="GGG34166.1"/>
    <property type="molecule type" value="Genomic_DNA"/>
</dbReference>
<comment type="caution">
    <text evidence="1">The sequence shown here is derived from an EMBL/GenBank/DDBJ whole genome shotgun (WGS) entry which is preliminary data.</text>
</comment>
<dbReference type="PROSITE" id="PS51257">
    <property type="entry name" value="PROKAR_LIPOPROTEIN"/>
    <property type="match status" value="1"/>
</dbReference>
<organism evidence="1 2">
    <name type="scientific">Caldovatus sediminis</name>
    <dbReference type="NCBI Taxonomy" id="2041189"/>
    <lineage>
        <taxon>Bacteria</taxon>
        <taxon>Pseudomonadati</taxon>
        <taxon>Pseudomonadota</taxon>
        <taxon>Alphaproteobacteria</taxon>
        <taxon>Acetobacterales</taxon>
        <taxon>Roseomonadaceae</taxon>
        <taxon>Caldovatus</taxon>
    </lineage>
</organism>
<gene>
    <name evidence="1" type="ORF">GCM10010964_22650</name>
</gene>
<evidence type="ECO:0000313" key="1">
    <source>
        <dbReference type="EMBL" id="GGG34166.1"/>
    </source>
</evidence>
<keyword evidence="2" id="KW-1185">Reference proteome</keyword>
<evidence type="ECO:0000313" key="2">
    <source>
        <dbReference type="Proteomes" id="UP000597507"/>
    </source>
</evidence>
<dbReference type="Proteomes" id="UP000597507">
    <property type="component" value="Unassembled WGS sequence"/>
</dbReference>
<evidence type="ECO:0008006" key="3">
    <source>
        <dbReference type="Google" id="ProtNLM"/>
    </source>
</evidence>
<name>A0A8J2ZBG0_9PROT</name>
<sequence length="114" mass="12538">MTGRRPLLRTMAGLGGGAVGLAACARTLAQRANQIRRAGAGRGWQMQEIRPGLIRGTLVLRDHLAVVDIPYDAQRFSIRYADSRNLLYDGASIHRNYNSWVQNLANDIVAQPPV</sequence>
<dbReference type="InterPro" id="IPR006311">
    <property type="entry name" value="TAT_signal"/>
</dbReference>
<dbReference type="RefSeq" id="WP_188900238.1">
    <property type="nucleotide sequence ID" value="NZ_BMKS01000006.1"/>
</dbReference>
<dbReference type="AlphaFoldDB" id="A0A8J2ZBG0"/>
<reference evidence="1 2" key="1">
    <citation type="journal article" date="2014" name="Int. J. Syst. Evol. Microbiol.">
        <title>Complete genome sequence of Corynebacterium casei LMG S-19264T (=DSM 44701T), isolated from a smear-ripened cheese.</title>
        <authorList>
            <consortium name="US DOE Joint Genome Institute (JGI-PGF)"/>
            <person name="Walter F."/>
            <person name="Albersmeier A."/>
            <person name="Kalinowski J."/>
            <person name="Ruckert C."/>
        </authorList>
    </citation>
    <scope>NUCLEOTIDE SEQUENCE [LARGE SCALE GENOMIC DNA]</scope>
    <source>
        <strain evidence="1 2">CGMCC 1.16330</strain>
    </source>
</reference>